<feature type="transmembrane region" description="Helical" evidence="1">
    <location>
        <begin position="41"/>
        <end position="61"/>
    </location>
</feature>
<name>A0A0C3PBX3_PISTI</name>
<keyword evidence="1" id="KW-0472">Membrane</keyword>
<dbReference type="Proteomes" id="UP000054217">
    <property type="component" value="Unassembled WGS sequence"/>
</dbReference>
<feature type="transmembrane region" description="Helical" evidence="1">
    <location>
        <begin position="209"/>
        <end position="232"/>
    </location>
</feature>
<evidence type="ECO:0000259" key="2">
    <source>
        <dbReference type="Pfam" id="PF20151"/>
    </source>
</evidence>
<reference evidence="4" key="2">
    <citation type="submission" date="2015-01" db="EMBL/GenBank/DDBJ databases">
        <title>Evolutionary Origins and Diversification of the Mycorrhizal Mutualists.</title>
        <authorList>
            <consortium name="DOE Joint Genome Institute"/>
            <consortium name="Mycorrhizal Genomics Consortium"/>
            <person name="Kohler A."/>
            <person name="Kuo A."/>
            <person name="Nagy L.G."/>
            <person name="Floudas D."/>
            <person name="Copeland A."/>
            <person name="Barry K.W."/>
            <person name="Cichocki N."/>
            <person name="Veneault-Fourrey C."/>
            <person name="LaButti K."/>
            <person name="Lindquist E.A."/>
            <person name="Lipzen A."/>
            <person name="Lundell T."/>
            <person name="Morin E."/>
            <person name="Murat C."/>
            <person name="Riley R."/>
            <person name="Ohm R."/>
            <person name="Sun H."/>
            <person name="Tunlid A."/>
            <person name="Henrissat B."/>
            <person name="Grigoriev I.V."/>
            <person name="Hibbett D.S."/>
            <person name="Martin F."/>
        </authorList>
    </citation>
    <scope>NUCLEOTIDE SEQUENCE [LARGE SCALE GENOMIC DNA]</scope>
    <source>
        <strain evidence="4">Marx 270</strain>
    </source>
</reference>
<feature type="transmembrane region" description="Helical" evidence="1">
    <location>
        <begin position="81"/>
        <end position="103"/>
    </location>
</feature>
<protein>
    <recommendedName>
        <fullName evidence="2">DUF6533 domain-containing protein</fullName>
    </recommendedName>
</protein>
<dbReference type="EMBL" id="KN831968">
    <property type="protein sequence ID" value="KIO05204.1"/>
    <property type="molecule type" value="Genomic_DNA"/>
</dbReference>
<evidence type="ECO:0000313" key="4">
    <source>
        <dbReference type="Proteomes" id="UP000054217"/>
    </source>
</evidence>
<feature type="transmembrane region" description="Helical" evidence="1">
    <location>
        <begin position="167"/>
        <end position="188"/>
    </location>
</feature>
<keyword evidence="1" id="KW-1133">Transmembrane helix</keyword>
<feature type="transmembrane region" description="Helical" evidence="1">
    <location>
        <begin position="268"/>
        <end position="289"/>
    </location>
</feature>
<evidence type="ECO:0000256" key="1">
    <source>
        <dbReference type="SAM" id="Phobius"/>
    </source>
</evidence>
<feature type="transmembrane region" description="Helical" evidence="1">
    <location>
        <begin position="6"/>
        <end position="29"/>
    </location>
</feature>
<dbReference type="HOGENOM" id="CLU_035509_7_3_1"/>
<dbReference type="InterPro" id="IPR045340">
    <property type="entry name" value="DUF6533"/>
</dbReference>
<proteinExistence type="predicted"/>
<sequence length="290" mass="31772">MHTQGIDTAAGLGIASCVLFVYDYALTFAKEKDLFWHQPRRTWSFAFFIANRYIGLLGRILNFLVNCLPNNIGSDSSRCPGLLLSGEIVVGVLQIIGGVIMISRVYAFYKRDRRVLSLLVVVGILCLGIGGGAILLRPPSTSSEQIATAQAARGGCLHPITSEQAPYWAAAWGSQLLLDVLVFIFTLRKLISYRSIGERTFMALSLRDGALYFANGSVMTAANVANITAYLMMTDPFERSMLSAPTNTLCVMMISRLMLNLRDLDRQVGLFCMAWDVGMIGCTAVNIFAT</sequence>
<dbReference type="AlphaFoldDB" id="A0A0C3PBX3"/>
<accession>A0A0C3PBX3</accession>
<evidence type="ECO:0000313" key="3">
    <source>
        <dbReference type="EMBL" id="KIO05204.1"/>
    </source>
</evidence>
<feature type="domain" description="DUF6533" evidence="2">
    <location>
        <begin position="13"/>
        <end position="57"/>
    </location>
</feature>
<reference evidence="3 4" key="1">
    <citation type="submission" date="2014-04" db="EMBL/GenBank/DDBJ databases">
        <authorList>
            <consortium name="DOE Joint Genome Institute"/>
            <person name="Kuo A."/>
            <person name="Kohler A."/>
            <person name="Costa M.D."/>
            <person name="Nagy L.G."/>
            <person name="Floudas D."/>
            <person name="Copeland A."/>
            <person name="Barry K.W."/>
            <person name="Cichocki N."/>
            <person name="Veneault-Fourrey C."/>
            <person name="LaButti K."/>
            <person name="Lindquist E.A."/>
            <person name="Lipzen A."/>
            <person name="Lundell T."/>
            <person name="Morin E."/>
            <person name="Murat C."/>
            <person name="Sun H."/>
            <person name="Tunlid A."/>
            <person name="Henrissat B."/>
            <person name="Grigoriev I.V."/>
            <person name="Hibbett D.S."/>
            <person name="Martin F."/>
            <person name="Nordberg H.P."/>
            <person name="Cantor M.N."/>
            <person name="Hua S.X."/>
        </authorList>
    </citation>
    <scope>NUCLEOTIDE SEQUENCE [LARGE SCALE GENOMIC DNA]</scope>
    <source>
        <strain evidence="3 4">Marx 270</strain>
    </source>
</reference>
<dbReference type="Pfam" id="PF20151">
    <property type="entry name" value="DUF6533"/>
    <property type="match status" value="1"/>
</dbReference>
<feature type="transmembrane region" description="Helical" evidence="1">
    <location>
        <begin position="115"/>
        <end position="136"/>
    </location>
</feature>
<keyword evidence="4" id="KW-1185">Reference proteome</keyword>
<gene>
    <name evidence="3" type="ORF">M404DRAFT_1000212</name>
</gene>
<dbReference type="InParanoid" id="A0A0C3PBX3"/>
<organism evidence="3 4">
    <name type="scientific">Pisolithus tinctorius Marx 270</name>
    <dbReference type="NCBI Taxonomy" id="870435"/>
    <lineage>
        <taxon>Eukaryota</taxon>
        <taxon>Fungi</taxon>
        <taxon>Dikarya</taxon>
        <taxon>Basidiomycota</taxon>
        <taxon>Agaricomycotina</taxon>
        <taxon>Agaricomycetes</taxon>
        <taxon>Agaricomycetidae</taxon>
        <taxon>Boletales</taxon>
        <taxon>Sclerodermatineae</taxon>
        <taxon>Pisolithaceae</taxon>
        <taxon>Pisolithus</taxon>
    </lineage>
</organism>
<keyword evidence="1" id="KW-0812">Transmembrane</keyword>
<dbReference type="OrthoDB" id="2686513at2759"/>